<sequence length="127" mass="13858">MNRRHFIAATGATLLTILAGCKTEPDGEKFVGYWLTDLGRYPPTLIHIKRNGDSLLFTVNGWNNIGKVGYRVHTVPATPGAADNILVVAGTKHIAYDEASDQITTDGTTAKRITQAEYEAELTKKRG</sequence>
<keyword evidence="2" id="KW-1185">Reference proteome</keyword>
<dbReference type="PROSITE" id="PS51257">
    <property type="entry name" value="PROKAR_LIPOPROTEIN"/>
    <property type="match status" value="1"/>
</dbReference>
<dbReference type="Proteomes" id="UP001500573">
    <property type="component" value="Unassembled WGS sequence"/>
</dbReference>
<dbReference type="EMBL" id="BAAAEX010000019">
    <property type="protein sequence ID" value="GAA0783282.1"/>
    <property type="molecule type" value="Genomic_DNA"/>
</dbReference>
<evidence type="ECO:0000313" key="1">
    <source>
        <dbReference type="EMBL" id="GAA0783282.1"/>
    </source>
</evidence>
<dbReference type="RefSeq" id="WP_343839600.1">
    <property type="nucleotide sequence ID" value="NZ_BAAAEX010000019.1"/>
</dbReference>
<accession>A0ABN1L1W7</accession>
<evidence type="ECO:0000313" key="2">
    <source>
        <dbReference type="Proteomes" id="UP001500573"/>
    </source>
</evidence>
<gene>
    <name evidence="1" type="ORF">GCM10009108_26940</name>
</gene>
<proteinExistence type="predicted"/>
<organism evidence="1 2">
    <name type="scientific">Castellaniella ginsengisoli</name>
    <dbReference type="NCBI Taxonomy" id="546114"/>
    <lineage>
        <taxon>Bacteria</taxon>
        <taxon>Pseudomonadati</taxon>
        <taxon>Pseudomonadota</taxon>
        <taxon>Betaproteobacteria</taxon>
        <taxon>Burkholderiales</taxon>
        <taxon>Alcaligenaceae</taxon>
        <taxon>Castellaniella</taxon>
    </lineage>
</organism>
<protein>
    <submittedName>
        <fullName evidence="1">Uncharacterized protein</fullName>
    </submittedName>
</protein>
<reference evidence="1 2" key="1">
    <citation type="journal article" date="2019" name="Int. J. Syst. Evol. Microbiol.">
        <title>The Global Catalogue of Microorganisms (GCM) 10K type strain sequencing project: providing services to taxonomists for standard genome sequencing and annotation.</title>
        <authorList>
            <consortium name="The Broad Institute Genomics Platform"/>
            <consortium name="The Broad Institute Genome Sequencing Center for Infectious Disease"/>
            <person name="Wu L."/>
            <person name="Ma J."/>
        </authorList>
    </citation>
    <scope>NUCLEOTIDE SEQUENCE [LARGE SCALE GENOMIC DNA]</scope>
    <source>
        <strain evidence="1 2">JCM 15515</strain>
    </source>
</reference>
<name>A0ABN1L1W7_9BURK</name>
<comment type="caution">
    <text evidence="1">The sequence shown here is derived from an EMBL/GenBank/DDBJ whole genome shotgun (WGS) entry which is preliminary data.</text>
</comment>